<keyword evidence="6" id="KW-1185">Reference proteome</keyword>
<dbReference type="SUPFAM" id="SSF46785">
    <property type="entry name" value="Winged helix' DNA-binding domain"/>
    <property type="match status" value="1"/>
</dbReference>
<dbReference type="Pfam" id="PF01022">
    <property type="entry name" value="HTH_5"/>
    <property type="match status" value="1"/>
</dbReference>
<dbReference type="SMART" id="SM00418">
    <property type="entry name" value="HTH_ARSR"/>
    <property type="match status" value="1"/>
</dbReference>
<dbReference type="GO" id="GO:0003700">
    <property type="term" value="F:DNA-binding transcription factor activity"/>
    <property type="evidence" value="ECO:0007669"/>
    <property type="project" value="InterPro"/>
</dbReference>
<dbReference type="GO" id="GO:0003677">
    <property type="term" value="F:DNA binding"/>
    <property type="evidence" value="ECO:0007669"/>
    <property type="project" value="UniProtKB-KW"/>
</dbReference>
<evidence type="ECO:0000256" key="1">
    <source>
        <dbReference type="ARBA" id="ARBA00023015"/>
    </source>
</evidence>
<comment type="caution">
    <text evidence="5">The sequence shown here is derived from an EMBL/GenBank/DDBJ whole genome shotgun (WGS) entry which is preliminary data.</text>
</comment>
<dbReference type="PANTHER" id="PTHR33154">
    <property type="entry name" value="TRANSCRIPTIONAL REGULATOR, ARSR FAMILY"/>
    <property type="match status" value="1"/>
</dbReference>
<protein>
    <submittedName>
        <fullName evidence="5">Winged helix-turn-helix transcriptional regulator</fullName>
    </submittedName>
</protein>
<dbReference type="CDD" id="cd00090">
    <property type="entry name" value="HTH_ARSR"/>
    <property type="match status" value="1"/>
</dbReference>
<evidence type="ECO:0000256" key="3">
    <source>
        <dbReference type="ARBA" id="ARBA00023163"/>
    </source>
</evidence>
<organism evidence="5 6">
    <name type="scientific">Sedimentibacter hydroxybenzoicus DSM 7310</name>
    <dbReference type="NCBI Taxonomy" id="1123245"/>
    <lineage>
        <taxon>Bacteria</taxon>
        <taxon>Bacillati</taxon>
        <taxon>Bacillota</taxon>
        <taxon>Tissierellia</taxon>
        <taxon>Sedimentibacter</taxon>
    </lineage>
</organism>
<keyword evidence="1" id="KW-0805">Transcription regulation</keyword>
<evidence type="ECO:0000313" key="5">
    <source>
        <dbReference type="EMBL" id="NYB72713.1"/>
    </source>
</evidence>
<sequence length="97" mass="10930">MSGINQNDMDIEIIKALGDEARIDILNIIGKKELNASDIAAKCTLSRPTVSHHLQILKRARILEARKEGKEIYYSVNMHTLKSLSQTLLKFIGMGFF</sequence>
<evidence type="ECO:0000259" key="4">
    <source>
        <dbReference type="PROSITE" id="PS50987"/>
    </source>
</evidence>
<dbReference type="RefSeq" id="WP_179236393.1">
    <property type="nucleotide sequence ID" value="NZ_JACBNQ010000001.1"/>
</dbReference>
<dbReference type="Proteomes" id="UP000611629">
    <property type="component" value="Unassembled WGS sequence"/>
</dbReference>
<dbReference type="PRINTS" id="PR00778">
    <property type="entry name" value="HTHARSR"/>
</dbReference>
<dbReference type="EMBL" id="JACBNQ010000001">
    <property type="protein sequence ID" value="NYB72713.1"/>
    <property type="molecule type" value="Genomic_DNA"/>
</dbReference>
<dbReference type="PROSITE" id="PS50987">
    <property type="entry name" value="HTH_ARSR_2"/>
    <property type="match status" value="1"/>
</dbReference>
<dbReference type="NCBIfam" id="NF033788">
    <property type="entry name" value="HTH_metalloreg"/>
    <property type="match status" value="1"/>
</dbReference>
<dbReference type="AlphaFoldDB" id="A0A974GUV2"/>
<feature type="domain" description="HTH arsR-type" evidence="4">
    <location>
        <begin position="4"/>
        <end position="96"/>
    </location>
</feature>
<gene>
    <name evidence="5" type="ORF">HZF24_01010</name>
</gene>
<dbReference type="InterPro" id="IPR011991">
    <property type="entry name" value="ArsR-like_HTH"/>
</dbReference>
<evidence type="ECO:0000256" key="2">
    <source>
        <dbReference type="ARBA" id="ARBA00023125"/>
    </source>
</evidence>
<dbReference type="Gene3D" id="1.10.10.10">
    <property type="entry name" value="Winged helix-like DNA-binding domain superfamily/Winged helix DNA-binding domain"/>
    <property type="match status" value="1"/>
</dbReference>
<dbReference type="InterPro" id="IPR036390">
    <property type="entry name" value="WH_DNA-bd_sf"/>
</dbReference>
<dbReference type="InterPro" id="IPR051081">
    <property type="entry name" value="HTH_MetalResp_TranReg"/>
</dbReference>
<dbReference type="InterPro" id="IPR036388">
    <property type="entry name" value="WH-like_DNA-bd_sf"/>
</dbReference>
<dbReference type="PANTHER" id="PTHR33154:SF33">
    <property type="entry name" value="TRANSCRIPTIONAL REPRESSOR SDPR"/>
    <property type="match status" value="1"/>
</dbReference>
<evidence type="ECO:0000313" key="6">
    <source>
        <dbReference type="Proteomes" id="UP000611629"/>
    </source>
</evidence>
<name>A0A974GUV2_SEDHY</name>
<reference evidence="5" key="1">
    <citation type="submission" date="2020-07" db="EMBL/GenBank/DDBJ databases">
        <title>Genomic analysis of a strain of Sedimentibacter Hydroxybenzoicus DSM7310.</title>
        <authorList>
            <person name="Ma S."/>
        </authorList>
    </citation>
    <scope>NUCLEOTIDE SEQUENCE</scope>
    <source>
        <strain evidence="5">DSM 7310</strain>
    </source>
</reference>
<keyword evidence="2" id="KW-0238">DNA-binding</keyword>
<proteinExistence type="predicted"/>
<keyword evidence="3" id="KW-0804">Transcription</keyword>
<accession>A0A974GUV2</accession>
<dbReference type="InterPro" id="IPR001845">
    <property type="entry name" value="HTH_ArsR_DNA-bd_dom"/>
</dbReference>